<feature type="compositionally biased region" description="Polar residues" evidence="1">
    <location>
        <begin position="478"/>
        <end position="501"/>
    </location>
</feature>
<gene>
    <name evidence="3" type="ORF">B0H63DRAFT_560108</name>
</gene>
<feature type="transmembrane region" description="Helical" evidence="2">
    <location>
        <begin position="645"/>
        <end position="675"/>
    </location>
</feature>
<reference evidence="3" key="2">
    <citation type="submission" date="2023-06" db="EMBL/GenBank/DDBJ databases">
        <authorList>
            <consortium name="Lawrence Berkeley National Laboratory"/>
            <person name="Haridas S."/>
            <person name="Hensen N."/>
            <person name="Bonometti L."/>
            <person name="Westerberg I."/>
            <person name="Brannstrom I.O."/>
            <person name="Guillou S."/>
            <person name="Cros-Aarteil S."/>
            <person name="Calhoun S."/>
            <person name="Kuo A."/>
            <person name="Mondo S."/>
            <person name="Pangilinan J."/>
            <person name="Riley R."/>
            <person name="LaButti K."/>
            <person name="Andreopoulos B."/>
            <person name="Lipzen A."/>
            <person name="Chen C."/>
            <person name="Yanf M."/>
            <person name="Daum C."/>
            <person name="Ng V."/>
            <person name="Clum A."/>
            <person name="Steindorff A."/>
            <person name="Ohm R."/>
            <person name="Martin F."/>
            <person name="Silar P."/>
            <person name="Natvig D."/>
            <person name="Lalanne C."/>
            <person name="Gautier V."/>
            <person name="Ament-velasquez S.L."/>
            <person name="Kruys A."/>
            <person name="Hutchinson M.I."/>
            <person name="Powell A.J."/>
            <person name="Barry K."/>
            <person name="Miller A.N."/>
            <person name="Grigoriev I.V."/>
            <person name="Debuchy R."/>
            <person name="Gladieux P."/>
            <person name="Thoren M.H."/>
            <person name="Johannesson H."/>
        </authorList>
    </citation>
    <scope>NUCLEOTIDE SEQUENCE</scope>
    <source>
        <strain evidence="3">CBS 232.78</strain>
    </source>
</reference>
<feature type="transmembrane region" description="Helical" evidence="2">
    <location>
        <begin position="433"/>
        <end position="455"/>
    </location>
</feature>
<evidence type="ECO:0000256" key="2">
    <source>
        <dbReference type="SAM" id="Phobius"/>
    </source>
</evidence>
<reference evidence="3" key="1">
    <citation type="journal article" date="2023" name="Mol. Phylogenet. Evol.">
        <title>Genome-scale phylogeny and comparative genomics of the fungal order Sordariales.</title>
        <authorList>
            <person name="Hensen N."/>
            <person name="Bonometti L."/>
            <person name="Westerberg I."/>
            <person name="Brannstrom I.O."/>
            <person name="Guillou S."/>
            <person name="Cros-Aarteil S."/>
            <person name="Calhoun S."/>
            <person name="Haridas S."/>
            <person name="Kuo A."/>
            <person name="Mondo S."/>
            <person name="Pangilinan J."/>
            <person name="Riley R."/>
            <person name="LaButti K."/>
            <person name="Andreopoulos B."/>
            <person name="Lipzen A."/>
            <person name="Chen C."/>
            <person name="Yan M."/>
            <person name="Daum C."/>
            <person name="Ng V."/>
            <person name="Clum A."/>
            <person name="Steindorff A."/>
            <person name="Ohm R.A."/>
            <person name="Martin F."/>
            <person name="Silar P."/>
            <person name="Natvig D.O."/>
            <person name="Lalanne C."/>
            <person name="Gautier V."/>
            <person name="Ament-Velasquez S.L."/>
            <person name="Kruys A."/>
            <person name="Hutchinson M.I."/>
            <person name="Powell A.J."/>
            <person name="Barry K."/>
            <person name="Miller A.N."/>
            <person name="Grigoriev I.V."/>
            <person name="Debuchy R."/>
            <person name="Gladieux P."/>
            <person name="Hiltunen Thoren M."/>
            <person name="Johannesson H."/>
        </authorList>
    </citation>
    <scope>NUCLEOTIDE SEQUENCE</scope>
    <source>
        <strain evidence="3">CBS 232.78</strain>
    </source>
</reference>
<feature type="transmembrane region" description="Helical" evidence="2">
    <location>
        <begin position="602"/>
        <end position="624"/>
    </location>
</feature>
<feature type="transmembrane region" description="Helical" evidence="2">
    <location>
        <begin position="185"/>
        <end position="204"/>
    </location>
</feature>
<evidence type="ECO:0000313" key="4">
    <source>
        <dbReference type="Proteomes" id="UP001285441"/>
    </source>
</evidence>
<organism evidence="3 4">
    <name type="scientific">Podospora didyma</name>
    <dbReference type="NCBI Taxonomy" id="330526"/>
    <lineage>
        <taxon>Eukaryota</taxon>
        <taxon>Fungi</taxon>
        <taxon>Dikarya</taxon>
        <taxon>Ascomycota</taxon>
        <taxon>Pezizomycotina</taxon>
        <taxon>Sordariomycetes</taxon>
        <taxon>Sordariomycetidae</taxon>
        <taxon>Sordariales</taxon>
        <taxon>Podosporaceae</taxon>
        <taxon>Podospora</taxon>
    </lineage>
</organism>
<evidence type="ECO:0008006" key="5">
    <source>
        <dbReference type="Google" id="ProtNLM"/>
    </source>
</evidence>
<feature type="transmembrane region" description="Helical" evidence="2">
    <location>
        <begin position="681"/>
        <end position="700"/>
    </location>
</feature>
<protein>
    <recommendedName>
        <fullName evidence="5">Transmembrane protein</fullName>
    </recommendedName>
</protein>
<feature type="region of interest" description="Disordered" evidence="1">
    <location>
        <begin position="461"/>
        <end position="533"/>
    </location>
</feature>
<dbReference type="Proteomes" id="UP001285441">
    <property type="component" value="Unassembled WGS sequence"/>
</dbReference>
<evidence type="ECO:0000313" key="3">
    <source>
        <dbReference type="EMBL" id="KAK3385520.1"/>
    </source>
</evidence>
<dbReference type="InterPro" id="IPR053018">
    <property type="entry name" value="Elsinochrome_Biosynth-Asso"/>
</dbReference>
<name>A0AAE0NPZ9_9PEZI</name>
<feature type="transmembrane region" description="Helical" evidence="2">
    <location>
        <begin position="216"/>
        <end position="239"/>
    </location>
</feature>
<feature type="transmembrane region" description="Helical" evidence="2">
    <location>
        <begin position="27"/>
        <end position="48"/>
    </location>
</feature>
<keyword evidence="2" id="KW-0812">Transmembrane</keyword>
<keyword evidence="4" id="KW-1185">Reference proteome</keyword>
<feature type="transmembrane region" description="Helical" evidence="2">
    <location>
        <begin position="157"/>
        <end position="179"/>
    </location>
</feature>
<feature type="compositionally biased region" description="Polar residues" evidence="1">
    <location>
        <begin position="514"/>
        <end position="533"/>
    </location>
</feature>
<dbReference type="PANTHER" id="PTHR37577:SF1">
    <property type="entry name" value="INTEGRAL MEMBRANE PROTEIN"/>
    <property type="match status" value="1"/>
</dbReference>
<comment type="caution">
    <text evidence="3">The sequence shown here is derived from an EMBL/GenBank/DDBJ whole genome shotgun (WGS) entry which is preliminary data.</text>
</comment>
<dbReference type="PANTHER" id="PTHR37577">
    <property type="entry name" value="INTEGRAL MEMBRANE PROTEIN"/>
    <property type="match status" value="1"/>
</dbReference>
<sequence length="713" mass="79882">MSSRCSYDCFDSPAELGPYADISGPGVLAGFLGTAWFVVALVVLNYFLGFDPTKNPFQDPAQAEQTVEADGESWSPNHIDQLAIKWSGNAGERLFGELKKREGYKLITERPRWDKAFTKVAKHRYQTARSTLRDGWTSTNLFLCTSKVMLNMCDVQILTGIGILVSAYHDLFCFISAYHWQMVVYLAWFSNLTHIACLIALRAHLHQNQFERGLRLLFMTVLWLGLIVAMVPTAFFNWAKLIGDSRDSGLSIGFFGRTHEPTAAYPSSNTRCFFNKNIGSALFDGALCYRLFTAAGEHDYCADFPLSETSALQSCVVSVVLLFFSYFTRSVKLIKVLSDGVRLNLRKKTSRLFIKMLTTTMKKAQDGDTSMKSRRMARLRDALIAMYLVGKLYADLITSGLSDVYWLIISAVWGNIRLLNARSTAFVNENDWAFGQILPLFLLIGPIIATIEAIVPERVPIRHPNGSTTNESRHVIDGQSTLPQTSHHENTLGTSRLSATIPSRGRTSSEHNDPTNQSQGQDISTITIHSPRNGTTTPPFIALEMEQVVEDDPESTSAILQEYYTKSTWMPVAILLTSVLVIPATVSVFVDISTRNLTTVQLVLFYITNILICQPAYCFLYVLTSIVNHRHQEQPAAMEPLFPNFFSWVELCLSVTWWFFPACLLLSDTLVLVYLTPGLDVLVPFSMIFVYCFLGLPPYYPSSRGTRSPAEPT</sequence>
<keyword evidence="2" id="KW-0472">Membrane</keyword>
<feature type="transmembrane region" description="Helical" evidence="2">
    <location>
        <begin position="382"/>
        <end position="413"/>
    </location>
</feature>
<feature type="transmembrane region" description="Helical" evidence="2">
    <location>
        <begin position="569"/>
        <end position="590"/>
    </location>
</feature>
<evidence type="ECO:0000256" key="1">
    <source>
        <dbReference type="SAM" id="MobiDB-lite"/>
    </source>
</evidence>
<dbReference type="AlphaFoldDB" id="A0AAE0NPZ9"/>
<dbReference type="EMBL" id="JAULSW010000004">
    <property type="protein sequence ID" value="KAK3385520.1"/>
    <property type="molecule type" value="Genomic_DNA"/>
</dbReference>
<keyword evidence="2" id="KW-1133">Transmembrane helix</keyword>
<accession>A0AAE0NPZ9</accession>
<feature type="transmembrane region" description="Helical" evidence="2">
    <location>
        <begin position="310"/>
        <end position="328"/>
    </location>
</feature>
<proteinExistence type="predicted"/>